<name>A0A8T3VLT2_METOL</name>
<evidence type="ECO:0000259" key="1">
    <source>
        <dbReference type="Pfam" id="PF07812"/>
    </source>
</evidence>
<dbReference type="Proteomes" id="UP000732619">
    <property type="component" value="Unassembled WGS sequence"/>
</dbReference>
<dbReference type="InterPro" id="IPR012924">
    <property type="entry name" value="TfuA_core"/>
</dbReference>
<feature type="domain" description="TfuA-like core" evidence="1">
    <location>
        <begin position="50"/>
        <end position="167"/>
    </location>
</feature>
<gene>
    <name evidence="2" type="ORF">E7Z75_03430</name>
</gene>
<accession>A0A8T3VLT2</accession>
<dbReference type="Pfam" id="PF07812">
    <property type="entry name" value="TfuA"/>
    <property type="match status" value="1"/>
</dbReference>
<dbReference type="AlphaFoldDB" id="A0A8T3VLT2"/>
<evidence type="ECO:0000313" key="2">
    <source>
        <dbReference type="EMBL" id="MBE6512192.1"/>
    </source>
</evidence>
<dbReference type="EMBL" id="SUTG01000010">
    <property type="protein sequence ID" value="MBE6512192.1"/>
    <property type="molecule type" value="Genomic_DNA"/>
</dbReference>
<evidence type="ECO:0000313" key="3">
    <source>
        <dbReference type="Proteomes" id="UP000732619"/>
    </source>
</evidence>
<proteinExistence type="predicted"/>
<organism evidence="2 3">
    <name type="scientific">Methanobrevibacter olleyae</name>
    <dbReference type="NCBI Taxonomy" id="294671"/>
    <lineage>
        <taxon>Archaea</taxon>
        <taxon>Methanobacteriati</taxon>
        <taxon>Methanobacteriota</taxon>
        <taxon>Methanomada group</taxon>
        <taxon>Methanobacteria</taxon>
        <taxon>Methanobacteriales</taxon>
        <taxon>Methanobacteriaceae</taxon>
        <taxon>Methanobrevibacter</taxon>
    </lineage>
</organism>
<protein>
    <submittedName>
        <fullName evidence="2">TfuA-related McrA-glycine thioamidation protein</fullName>
    </submittedName>
</protein>
<sequence>MTKKIIVYLGLSILEDEAKTILDADYRPPVKRGDIIKAISEKPDIIGIIDGAFHHTPAVAHKEIMKALDKGITVVGGSSMGALRASELDDLGMIGIGYVYKAYRSGAITSDDDVALSFDPVNQVPLSEALVNVDYKLDLAVKEGIITEEEKDYIHNIAKEIYYPKRSYQNIFSKVEMEDEKKTKLINFILKEKDIKYLDAIEVLEYIKNLE</sequence>
<comment type="caution">
    <text evidence="2">The sequence shown here is derived from an EMBL/GenBank/DDBJ whole genome shotgun (WGS) entry which is preliminary data.</text>
</comment>
<reference evidence="2" key="1">
    <citation type="submission" date="2019-04" db="EMBL/GenBank/DDBJ databases">
        <title>Evolution of Biomass-Degrading Anaerobic Consortia Revealed by Metagenomics.</title>
        <authorList>
            <person name="Peng X."/>
        </authorList>
    </citation>
    <scope>NUCLEOTIDE SEQUENCE</scope>
    <source>
        <strain evidence="2">SIG14</strain>
    </source>
</reference>
<dbReference type="NCBIfam" id="NF033432">
    <property type="entry name" value="ThioGly_TfuA_rel"/>
    <property type="match status" value="1"/>
</dbReference>